<evidence type="ECO:0000259" key="3">
    <source>
        <dbReference type="PROSITE" id="PS51462"/>
    </source>
</evidence>
<comment type="cofactor">
    <cofactor evidence="1">
        <name>Mg(2+)</name>
        <dbReference type="ChEBI" id="CHEBI:18420"/>
    </cofactor>
</comment>
<feature type="domain" description="Nudix hydrolase" evidence="3">
    <location>
        <begin position="61"/>
        <end position="188"/>
    </location>
</feature>
<dbReference type="InterPro" id="IPR059176">
    <property type="entry name" value="UDP-X_N"/>
</dbReference>
<comment type="caution">
    <text evidence="4">The sequence shown here is derived from an EMBL/GenBank/DDBJ whole genome shotgun (WGS) entry which is preliminary data.</text>
</comment>
<dbReference type="Gene3D" id="3.90.79.10">
    <property type="entry name" value="Nucleoside Triphosphate Pyrophosphohydrolase"/>
    <property type="match status" value="1"/>
</dbReference>
<sequence>MSDLLEFARELAAIGQAGITYSRDPYDRERFVRLREMAGEILQLPQYSPDFRWPEEFGYDTPKVDVRAIVFRDHQILLVRETSTGLWTVPGGWADVNLTPAENAQKECHEESGYEVKAKALLSIIDKDRAGYDRNVNAIYKIFFLCEIVGGEARTSIESSEVGFFDLESLPELDPQRTREADIRSAYNRYLKPELPAEFN</sequence>
<proteinExistence type="predicted"/>
<dbReference type="EMBL" id="JBHUIT010000008">
    <property type="protein sequence ID" value="MFD2256382.1"/>
    <property type="molecule type" value="Genomic_DNA"/>
</dbReference>
<dbReference type="GO" id="GO:0016787">
    <property type="term" value="F:hydrolase activity"/>
    <property type="evidence" value="ECO:0007669"/>
    <property type="project" value="UniProtKB-KW"/>
</dbReference>
<keyword evidence="5" id="KW-1185">Reference proteome</keyword>
<dbReference type="Gene3D" id="6.10.250.1120">
    <property type="match status" value="1"/>
</dbReference>
<dbReference type="Pfam" id="PF00293">
    <property type="entry name" value="NUDIX"/>
    <property type="match status" value="1"/>
</dbReference>
<dbReference type="PANTHER" id="PTHR43046:SF16">
    <property type="entry name" value="ADP-RIBOSE PYROPHOSPHATASE YJHB-RELATED"/>
    <property type="match status" value="1"/>
</dbReference>
<keyword evidence="2 4" id="KW-0378">Hydrolase</keyword>
<evidence type="ECO:0000313" key="5">
    <source>
        <dbReference type="Proteomes" id="UP001597375"/>
    </source>
</evidence>
<dbReference type="PANTHER" id="PTHR43046">
    <property type="entry name" value="GDP-MANNOSE MANNOSYL HYDROLASE"/>
    <property type="match status" value="1"/>
</dbReference>
<protein>
    <submittedName>
        <fullName evidence="4">NUDIX hydrolase</fullName>
        <ecNumber evidence="4">3.6.-.-</ecNumber>
    </submittedName>
</protein>
<dbReference type="EC" id="3.6.-.-" evidence="4"/>
<accession>A0ABW5D5M6</accession>
<name>A0ABW5D5M6_9BACT</name>
<dbReference type="CDD" id="cd04672">
    <property type="entry name" value="NUDIX_CDP-Chase_like"/>
    <property type="match status" value="1"/>
</dbReference>
<dbReference type="SUPFAM" id="SSF55811">
    <property type="entry name" value="Nudix"/>
    <property type="match status" value="1"/>
</dbReference>
<dbReference type="InterPro" id="IPR015797">
    <property type="entry name" value="NUDIX_hydrolase-like_dom_sf"/>
</dbReference>
<organism evidence="4 5">
    <name type="scientific">Luteolibacter algae</name>
    <dbReference type="NCBI Taxonomy" id="454151"/>
    <lineage>
        <taxon>Bacteria</taxon>
        <taxon>Pseudomonadati</taxon>
        <taxon>Verrucomicrobiota</taxon>
        <taxon>Verrucomicrobiia</taxon>
        <taxon>Verrucomicrobiales</taxon>
        <taxon>Verrucomicrobiaceae</taxon>
        <taxon>Luteolibacter</taxon>
    </lineage>
</organism>
<evidence type="ECO:0000256" key="2">
    <source>
        <dbReference type="ARBA" id="ARBA00022801"/>
    </source>
</evidence>
<evidence type="ECO:0000313" key="4">
    <source>
        <dbReference type="EMBL" id="MFD2256382.1"/>
    </source>
</evidence>
<dbReference type="RefSeq" id="WP_386819568.1">
    <property type="nucleotide sequence ID" value="NZ_JBHUIT010000008.1"/>
</dbReference>
<gene>
    <name evidence="4" type="ORF">ACFSSA_06830</name>
</gene>
<dbReference type="Proteomes" id="UP001597375">
    <property type="component" value="Unassembled WGS sequence"/>
</dbReference>
<dbReference type="PROSITE" id="PS51462">
    <property type="entry name" value="NUDIX"/>
    <property type="match status" value="1"/>
</dbReference>
<reference evidence="5" key="1">
    <citation type="journal article" date="2019" name="Int. J. Syst. Evol. Microbiol.">
        <title>The Global Catalogue of Microorganisms (GCM) 10K type strain sequencing project: providing services to taxonomists for standard genome sequencing and annotation.</title>
        <authorList>
            <consortium name="The Broad Institute Genomics Platform"/>
            <consortium name="The Broad Institute Genome Sequencing Center for Infectious Disease"/>
            <person name="Wu L."/>
            <person name="Ma J."/>
        </authorList>
    </citation>
    <scope>NUCLEOTIDE SEQUENCE [LARGE SCALE GENOMIC DNA]</scope>
    <source>
        <strain evidence="5">CGMCC 4.7106</strain>
    </source>
</reference>
<dbReference type="InterPro" id="IPR000086">
    <property type="entry name" value="NUDIX_hydrolase_dom"/>
</dbReference>
<dbReference type="Pfam" id="PF12535">
    <property type="entry name" value="Nudix_N"/>
    <property type="match status" value="1"/>
</dbReference>
<evidence type="ECO:0000256" key="1">
    <source>
        <dbReference type="ARBA" id="ARBA00001946"/>
    </source>
</evidence>